<evidence type="ECO:0000313" key="3">
    <source>
        <dbReference type="EMBL" id="MBB5378570.1"/>
    </source>
</evidence>
<dbReference type="Pfam" id="PF18145">
    <property type="entry name" value="SAVED"/>
    <property type="match status" value="1"/>
</dbReference>
<accession>A0A7W8KIL5</accession>
<dbReference type="EMBL" id="BNAJ01000012">
    <property type="protein sequence ID" value="GHF58696.1"/>
    <property type="molecule type" value="Genomic_DNA"/>
</dbReference>
<dbReference type="InterPro" id="IPR040836">
    <property type="entry name" value="SAVED"/>
</dbReference>
<dbReference type="Proteomes" id="UP000619376">
    <property type="component" value="Unassembled WGS sequence"/>
</dbReference>
<gene>
    <name evidence="2" type="ORF">GCM10017781_38730</name>
    <name evidence="3" type="ORF">HNQ07_004077</name>
</gene>
<reference evidence="5" key="2">
    <citation type="journal article" date="2019" name="Int. J. Syst. Evol. Microbiol.">
        <title>The Global Catalogue of Microorganisms (GCM) 10K type strain sequencing project: providing services to taxonomists for standard genome sequencing and annotation.</title>
        <authorList>
            <consortium name="The Broad Institute Genomics Platform"/>
            <consortium name="The Broad Institute Genome Sequencing Center for Infectious Disease"/>
            <person name="Wu L."/>
            <person name="Ma J."/>
        </authorList>
    </citation>
    <scope>NUCLEOTIDE SEQUENCE [LARGE SCALE GENOMIC DNA]</scope>
    <source>
        <strain evidence="5">CGMCC 1.18437</strain>
    </source>
</reference>
<name>A0A7W8KIL5_9DEIO</name>
<organism evidence="3 4">
    <name type="scientific">Deinococcus metalli</name>
    <dbReference type="NCBI Taxonomy" id="1141878"/>
    <lineage>
        <taxon>Bacteria</taxon>
        <taxon>Thermotogati</taxon>
        <taxon>Deinococcota</taxon>
        <taxon>Deinococci</taxon>
        <taxon>Deinococcales</taxon>
        <taxon>Deinococcaceae</taxon>
        <taxon>Deinococcus</taxon>
    </lineage>
</organism>
<protein>
    <recommendedName>
        <fullName evidence="1">SMODS-associated and fused to various effectors domain-containing protein</fullName>
    </recommendedName>
</protein>
<comment type="caution">
    <text evidence="3">The sequence shown here is derived from an EMBL/GenBank/DDBJ whole genome shotgun (WGS) entry which is preliminary data.</text>
</comment>
<dbReference type="RefSeq" id="WP_184115149.1">
    <property type="nucleotide sequence ID" value="NZ_BNAJ01000012.1"/>
</dbReference>
<dbReference type="Proteomes" id="UP000539473">
    <property type="component" value="Unassembled WGS sequence"/>
</dbReference>
<evidence type="ECO:0000313" key="5">
    <source>
        <dbReference type="Proteomes" id="UP000619376"/>
    </source>
</evidence>
<keyword evidence="5" id="KW-1185">Reference proteome</keyword>
<reference evidence="3 4" key="3">
    <citation type="submission" date="2020-08" db="EMBL/GenBank/DDBJ databases">
        <title>Genomic Encyclopedia of Type Strains, Phase IV (KMG-IV): sequencing the most valuable type-strain genomes for metagenomic binning, comparative biology and taxonomic classification.</title>
        <authorList>
            <person name="Goeker M."/>
        </authorList>
    </citation>
    <scope>NUCLEOTIDE SEQUENCE [LARGE SCALE GENOMIC DNA]</scope>
    <source>
        <strain evidence="3 4">DSM 27521</strain>
    </source>
</reference>
<sequence>MTNPDDASMLNRKQMGGINAVKGFNAQLAYLCIKLLYWSVDPDFTHAMNEGADDINLLFERSGRRERHYLQLKDHHVGRTEFAEVVRHFKTMHAADTSIVKFFLVARTFHDDVKAVERALERIRGAQAIHAGTKTEEDTVAHLDGLLTDLKLPDTAQWALQHLEIEDSVHIRAWPDSIQTLLNEFIGQTQSFKVFENALRPALVRAFDAIQAFVTDHLGQAFSRDDVFAVIRRAVDEFSQNTQREGLGVFLDVWGDPDARAREAHDAIVDWRTYFDRATRTVPPVETWTDVLQPELDDIQRRFRTLGTNRHVTIRGNAPLSVGLAVGAAFSAVKSYQLTIIQRDTAWASNDAPSAAILESPLGLEVLDEGGTGLCVELSALRDVHRKVETFKAETGMRFAARLVLKQTDPPIDVWTAADAIALMNSARRAIRAAHDAHDFSEIHLFFSVPLGAAILLGHGLNSTGIVQAYEEQLDGGYAPSCRLDLR</sequence>
<dbReference type="NCBIfam" id="NF033611">
    <property type="entry name" value="SAVED"/>
    <property type="match status" value="1"/>
</dbReference>
<reference evidence="2" key="4">
    <citation type="submission" date="2024-05" db="EMBL/GenBank/DDBJ databases">
        <authorList>
            <person name="Sun Q."/>
            <person name="Zhou Y."/>
        </authorList>
    </citation>
    <scope>NUCLEOTIDE SEQUENCE</scope>
    <source>
        <strain evidence="2">CGMCC 1.18437</strain>
    </source>
</reference>
<evidence type="ECO:0000313" key="4">
    <source>
        <dbReference type="Proteomes" id="UP000539473"/>
    </source>
</evidence>
<dbReference type="AlphaFoldDB" id="A0A7W8KIL5"/>
<feature type="domain" description="SMODS-associated and fused to various effectors" evidence="1">
    <location>
        <begin position="297"/>
        <end position="484"/>
    </location>
</feature>
<proteinExistence type="predicted"/>
<reference evidence="2" key="1">
    <citation type="journal article" date="2014" name="Int. J. Syst. Evol. Microbiol.">
        <title>Complete genome of a new Firmicutes species belonging to the dominant human colonic microbiota ('Ruminococcus bicirculans') reveals two chromosomes and a selective capacity to utilize plant glucans.</title>
        <authorList>
            <consortium name="NISC Comparative Sequencing Program"/>
            <person name="Wegmann U."/>
            <person name="Louis P."/>
            <person name="Goesmann A."/>
            <person name="Henrissat B."/>
            <person name="Duncan S.H."/>
            <person name="Flint H.J."/>
        </authorList>
    </citation>
    <scope>NUCLEOTIDE SEQUENCE</scope>
    <source>
        <strain evidence="2">CGMCC 1.18437</strain>
    </source>
</reference>
<dbReference type="EMBL" id="JACHFK010000013">
    <property type="protein sequence ID" value="MBB5378570.1"/>
    <property type="molecule type" value="Genomic_DNA"/>
</dbReference>
<evidence type="ECO:0000313" key="2">
    <source>
        <dbReference type="EMBL" id="GHF58696.1"/>
    </source>
</evidence>
<evidence type="ECO:0000259" key="1">
    <source>
        <dbReference type="Pfam" id="PF18145"/>
    </source>
</evidence>